<dbReference type="PANTHER" id="PTHR30489:SF0">
    <property type="entry name" value="LIPOPROTEIN-RELEASING SYSTEM TRANSMEMBRANE PROTEIN LOLE"/>
    <property type="match status" value="1"/>
</dbReference>
<protein>
    <submittedName>
        <fullName evidence="10">Putative ABC transport system permease protein</fullName>
    </submittedName>
</protein>
<evidence type="ECO:0000259" key="8">
    <source>
        <dbReference type="Pfam" id="PF02687"/>
    </source>
</evidence>
<feature type="transmembrane region" description="Helical" evidence="7">
    <location>
        <begin position="311"/>
        <end position="336"/>
    </location>
</feature>
<gene>
    <name evidence="10" type="ORF">SAMN05216289_13318</name>
</gene>
<evidence type="ECO:0000313" key="11">
    <source>
        <dbReference type="Proteomes" id="UP000198575"/>
    </source>
</evidence>
<keyword evidence="4 7" id="KW-0812">Transmembrane</keyword>
<dbReference type="PANTHER" id="PTHR30489">
    <property type="entry name" value="LIPOPROTEIN-RELEASING SYSTEM TRANSMEMBRANE PROTEIN LOLE"/>
    <property type="match status" value="1"/>
</dbReference>
<evidence type="ECO:0000256" key="3">
    <source>
        <dbReference type="ARBA" id="ARBA00022475"/>
    </source>
</evidence>
<evidence type="ECO:0000256" key="7">
    <source>
        <dbReference type="SAM" id="Phobius"/>
    </source>
</evidence>
<feature type="domain" description="ABC3 transporter permease C-terminal" evidence="8">
    <location>
        <begin position="664"/>
        <end position="779"/>
    </location>
</feature>
<dbReference type="EMBL" id="FOVF01000033">
    <property type="protein sequence ID" value="SFN58299.1"/>
    <property type="molecule type" value="Genomic_DNA"/>
</dbReference>
<feature type="domain" description="ABC3 transporter permease C-terminal" evidence="8">
    <location>
        <begin position="270"/>
        <end position="390"/>
    </location>
</feature>
<evidence type="ECO:0000256" key="4">
    <source>
        <dbReference type="ARBA" id="ARBA00022692"/>
    </source>
</evidence>
<dbReference type="OrthoDB" id="5137249at2"/>
<feature type="domain" description="MacB-like periplasmic core" evidence="9">
    <location>
        <begin position="23"/>
        <end position="235"/>
    </location>
</feature>
<feature type="transmembrane region" description="Helical" evidence="7">
    <location>
        <begin position="746"/>
        <end position="771"/>
    </location>
</feature>
<evidence type="ECO:0000256" key="6">
    <source>
        <dbReference type="ARBA" id="ARBA00023136"/>
    </source>
</evidence>
<reference evidence="10 11" key="1">
    <citation type="submission" date="2016-10" db="EMBL/GenBank/DDBJ databases">
        <authorList>
            <person name="de Groot N.N."/>
        </authorList>
    </citation>
    <scope>NUCLEOTIDE SEQUENCE [LARGE SCALE GENOMIC DNA]</scope>
    <source>
        <strain evidence="10 11">CGMCC 1.7659</strain>
    </source>
</reference>
<dbReference type="STRING" id="578942.SAMN05216289_13318"/>
<evidence type="ECO:0000259" key="9">
    <source>
        <dbReference type="Pfam" id="PF12704"/>
    </source>
</evidence>
<dbReference type="Pfam" id="PF02687">
    <property type="entry name" value="FtsX"/>
    <property type="match status" value="2"/>
</dbReference>
<comment type="subcellular location">
    <subcellularLocation>
        <location evidence="1">Cell membrane</location>
        <topology evidence="1">Multi-pass membrane protein</topology>
    </subcellularLocation>
</comment>
<organism evidence="10 11">
    <name type="scientific">Dokdonella immobilis</name>
    <dbReference type="NCBI Taxonomy" id="578942"/>
    <lineage>
        <taxon>Bacteria</taxon>
        <taxon>Pseudomonadati</taxon>
        <taxon>Pseudomonadota</taxon>
        <taxon>Gammaproteobacteria</taxon>
        <taxon>Lysobacterales</taxon>
        <taxon>Rhodanobacteraceae</taxon>
        <taxon>Dokdonella</taxon>
    </lineage>
</organism>
<dbReference type="GO" id="GO:0098797">
    <property type="term" value="C:plasma membrane protein complex"/>
    <property type="evidence" value="ECO:0007669"/>
    <property type="project" value="TreeGrafter"/>
</dbReference>
<dbReference type="InterPro" id="IPR051447">
    <property type="entry name" value="Lipoprotein-release_system"/>
</dbReference>
<feature type="transmembrane region" description="Helical" evidence="7">
    <location>
        <begin position="711"/>
        <end position="734"/>
    </location>
</feature>
<keyword evidence="11" id="KW-1185">Reference proteome</keyword>
<feature type="transmembrane region" description="Helical" evidence="7">
    <location>
        <begin position="356"/>
        <end position="379"/>
    </location>
</feature>
<feature type="transmembrane region" description="Helical" evidence="7">
    <location>
        <begin position="431"/>
        <end position="451"/>
    </location>
</feature>
<evidence type="ECO:0000256" key="1">
    <source>
        <dbReference type="ARBA" id="ARBA00004651"/>
    </source>
</evidence>
<feature type="transmembrane region" description="Helical" evidence="7">
    <location>
        <begin position="270"/>
        <end position="291"/>
    </location>
</feature>
<comment type="similarity">
    <text evidence="2">Belongs to the ABC-4 integral membrane protein family. LolC/E subfamily.</text>
</comment>
<dbReference type="Proteomes" id="UP000198575">
    <property type="component" value="Unassembled WGS sequence"/>
</dbReference>
<accession>A0A1I5A855</accession>
<name>A0A1I5A855_9GAMM</name>
<dbReference type="InterPro" id="IPR025857">
    <property type="entry name" value="MacB_PCD"/>
</dbReference>
<evidence type="ECO:0000313" key="10">
    <source>
        <dbReference type="EMBL" id="SFN58299.1"/>
    </source>
</evidence>
<dbReference type="RefSeq" id="WP_092410155.1">
    <property type="nucleotide sequence ID" value="NZ_FOVF01000033.1"/>
</dbReference>
<dbReference type="AlphaFoldDB" id="A0A1I5A855"/>
<feature type="domain" description="MacB-like periplasmic core" evidence="9">
    <location>
        <begin position="438"/>
        <end position="623"/>
    </location>
</feature>
<keyword evidence="5 7" id="KW-1133">Transmembrane helix</keyword>
<dbReference type="InterPro" id="IPR003838">
    <property type="entry name" value="ABC3_permease_C"/>
</dbReference>
<proteinExistence type="inferred from homology"/>
<dbReference type="Pfam" id="PF12704">
    <property type="entry name" value="MacB_PCD"/>
    <property type="match status" value="2"/>
</dbReference>
<feature type="transmembrane region" description="Helical" evidence="7">
    <location>
        <begin position="656"/>
        <end position="676"/>
    </location>
</feature>
<sequence>MSALARKALRDLWHLRGQALAIALVIAAGIANLVMAQSTYESLQQTREHFYREYAFADVFASAKRVPQTVSARIAGILGVQTVQTRLMASGTLHLAGFDDPVRAQLLSVPKEGGQPDLNRLYLRAGRLPLADGHHEAVIGEAFANAHGLKPGDAVEATIYGHRQRLDIVGVAISPEYIYQIQPGATFPDYRRFAIVWINERVLESALDMQGAFNSVTLRLRPGIDPAAVIDELDRLLARYGGLGAYAREDQISNHFLNEELRQLQMMAKLFPIIFLSVAAFLLSVVMTRLIDTQRDQVAILKAFGYSAREIGRHFLAIVGAIAATGAVLGIAGGAWLGSLLAGIYQEFYRFPFLDYHLSAVSITTGLVVAIVAAFLGAWRAVVKAVRLPPAEAMRPPAPARFHASLLERAGLIRLLSQPNRMILRNIERRPWKAALSVIGLALACAIMMVGRFQENAINRMIDVQLRVAAHQDISVDFIEATGRAALSELRALPDVRAVEPVRSVAVRLRHANYSYRTGLSGLARDASLRRPVDALLQPITAPDSGVLLTDYLQQRLHVEVGDQLEIDVLQGRQARIEVKVAGFVHEYIGAQAYMDLDAMNRLLGDGDVVSGALLAVDARSDQDLFARLDRRPRIAGFSERRTDIQSFYDTMGESLLVFTFISMLLGGVINFGVVYNSARIALSERGRELASLRVLGFTRGEIGHILLGELFMLVAASIPLGCAAGWALCWIMVRNLQSDLFRVPLVLLPSTFAFAILTMAGSTLVSAMIVRRRIARLDLVAVLKTRE</sequence>
<evidence type="ECO:0000256" key="2">
    <source>
        <dbReference type="ARBA" id="ARBA00005236"/>
    </source>
</evidence>
<evidence type="ECO:0000256" key="5">
    <source>
        <dbReference type="ARBA" id="ARBA00022989"/>
    </source>
</evidence>
<keyword evidence="3" id="KW-1003">Cell membrane</keyword>
<keyword evidence="6 7" id="KW-0472">Membrane</keyword>
<dbReference type="GO" id="GO:0044874">
    <property type="term" value="P:lipoprotein localization to outer membrane"/>
    <property type="evidence" value="ECO:0007669"/>
    <property type="project" value="TreeGrafter"/>
</dbReference>